<gene>
    <name evidence="1" type="ORF">TRAPUB_13156</name>
</gene>
<proteinExistence type="predicted"/>
<dbReference type="OrthoDB" id="2794674at2759"/>
<keyword evidence="2" id="KW-1185">Reference proteome</keyword>
<dbReference type="EMBL" id="MNAD01000788">
    <property type="protein sequence ID" value="OJT10351.1"/>
    <property type="molecule type" value="Genomic_DNA"/>
</dbReference>
<protein>
    <submittedName>
        <fullName evidence="1">Uncharacterized protein</fullName>
    </submittedName>
</protein>
<accession>A0A1M2VRX4</accession>
<dbReference type="OMA" id="RETTREW"/>
<dbReference type="Proteomes" id="UP000184267">
    <property type="component" value="Unassembled WGS sequence"/>
</dbReference>
<organism evidence="1 2">
    <name type="scientific">Trametes pubescens</name>
    <name type="common">White-rot fungus</name>
    <dbReference type="NCBI Taxonomy" id="154538"/>
    <lineage>
        <taxon>Eukaryota</taxon>
        <taxon>Fungi</taxon>
        <taxon>Dikarya</taxon>
        <taxon>Basidiomycota</taxon>
        <taxon>Agaricomycotina</taxon>
        <taxon>Agaricomycetes</taxon>
        <taxon>Polyporales</taxon>
        <taxon>Polyporaceae</taxon>
        <taxon>Trametes</taxon>
    </lineage>
</organism>
<comment type="caution">
    <text evidence="1">The sequence shown here is derived from an EMBL/GenBank/DDBJ whole genome shotgun (WGS) entry which is preliminary data.</text>
</comment>
<reference evidence="1 2" key="1">
    <citation type="submission" date="2016-10" db="EMBL/GenBank/DDBJ databases">
        <title>Genome sequence of the basidiomycete white-rot fungus Trametes pubescens.</title>
        <authorList>
            <person name="Makela M.R."/>
            <person name="Granchi Z."/>
            <person name="Peng M."/>
            <person name="De Vries R.P."/>
            <person name="Grigoriev I."/>
            <person name="Riley R."/>
            <person name="Hilden K."/>
        </authorList>
    </citation>
    <scope>NUCLEOTIDE SEQUENCE [LARGE SCALE GENOMIC DNA]</scope>
    <source>
        <strain evidence="1 2">FBCC735</strain>
    </source>
</reference>
<evidence type="ECO:0000313" key="1">
    <source>
        <dbReference type="EMBL" id="OJT10351.1"/>
    </source>
</evidence>
<evidence type="ECO:0000313" key="2">
    <source>
        <dbReference type="Proteomes" id="UP000184267"/>
    </source>
</evidence>
<sequence length="226" mass="25040">MPAFRHTPQMVHDGLHFNLRVSYDPATRQSTRTWVWEKEQVFVADWHLHLPKAKSTGEKFPMVSPRAPASAEPYYPEFGAGPLSCVSEPKSTPEIGARYCHQLHAIVPEHLAYKVGKLAPARTPLRERLLTREFWHLPFAGEDGGDGDVASTNSAGIEIKLIPARDGTTVLAEGLTHHQAALIPLGQAQKDMAIKYRSLTAKRADLLQPEAAQQVNAIKYRTAIGH</sequence>
<dbReference type="AlphaFoldDB" id="A0A1M2VRX4"/>
<name>A0A1M2VRX4_TRAPU</name>